<feature type="domain" description="Smf/DprA SLOG" evidence="2">
    <location>
        <begin position="88"/>
        <end position="295"/>
    </location>
</feature>
<dbReference type="InterPro" id="IPR036388">
    <property type="entry name" value="WH-like_DNA-bd_sf"/>
</dbReference>
<evidence type="ECO:0000259" key="3">
    <source>
        <dbReference type="Pfam" id="PF17782"/>
    </source>
</evidence>
<dbReference type="PANTHER" id="PTHR43022">
    <property type="entry name" value="PROTEIN SMF"/>
    <property type="match status" value="1"/>
</dbReference>
<organism evidence="4 5">
    <name type="scientific">Xanthomonas graminis pv. arrhenatheri LMG 727</name>
    <dbReference type="NCBI Taxonomy" id="1195923"/>
    <lineage>
        <taxon>Bacteria</taxon>
        <taxon>Pseudomonadati</taxon>
        <taxon>Pseudomonadota</taxon>
        <taxon>Gammaproteobacteria</taxon>
        <taxon>Lysobacterales</taxon>
        <taxon>Lysobacteraceae</taxon>
        <taxon>Xanthomonas</taxon>
        <taxon>Xanthomonas translucens group</taxon>
        <taxon>Xanthomonas graminis</taxon>
    </lineage>
</organism>
<dbReference type="Gene3D" id="3.40.50.450">
    <property type="match status" value="1"/>
</dbReference>
<dbReference type="SUPFAM" id="SSF102405">
    <property type="entry name" value="MCP/YpsA-like"/>
    <property type="match status" value="1"/>
</dbReference>
<keyword evidence="5" id="KW-1185">Reference proteome</keyword>
<comment type="similarity">
    <text evidence="1">Belongs to the DprA/Smf family.</text>
</comment>
<name>A0A0K2ZE47_9XANT</name>
<sequence length="386" mass="39552">MSALPGPPRPAAACADPALLTLSLAGGASAPRRRLLDHCGSPAAALAAGAGAWRAAGLEPAQIAALQRPDRAAVDAALAWLALPRRHLLGCHDPDYPALLLRSPNPPLALYLEGDPAVLWHPAVAVVGSRAPSAGGRDNAQRFALALATAGFAVTSGMAAGVDAAAHAAALSRQDGLTVAVVGTGADLAYPRQHAALRERIAARGAVVSEHPPGTPARPGHFPARNRIIAGLALATVVIEAAARSGALITARLAAEAGREVFALPGSIHNPLARGCHRLIRDGAGLVESAEEVLAGVAPLAAELADALRGRLHAPTERIADDRGATPCFPDPDYQRLWEALGHDPTCMDSVIARTGLTAAAASSMLLAMELDGYVAVERGRYTRKP</sequence>
<dbReference type="RefSeq" id="WP_053834124.1">
    <property type="nucleotide sequence ID" value="NZ_CXOI01000006.1"/>
</dbReference>
<dbReference type="InterPro" id="IPR057666">
    <property type="entry name" value="DrpA_SLOG"/>
</dbReference>
<dbReference type="GO" id="GO:0009294">
    <property type="term" value="P:DNA-mediated transformation"/>
    <property type="evidence" value="ECO:0007669"/>
    <property type="project" value="InterPro"/>
</dbReference>
<protein>
    <submittedName>
        <fullName evidence="4">DNA processing chain a protein</fullName>
    </submittedName>
</protein>
<reference evidence="5" key="1">
    <citation type="submission" date="2015-07" db="EMBL/GenBank/DDBJ databases">
        <authorList>
            <person name="Wibberg D."/>
        </authorList>
    </citation>
    <scope>NUCLEOTIDE SEQUENCE [LARGE SCALE GENOMIC DNA]</scope>
</reference>
<evidence type="ECO:0000256" key="1">
    <source>
        <dbReference type="ARBA" id="ARBA00006525"/>
    </source>
</evidence>
<dbReference type="EMBL" id="CXOI01000006">
    <property type="protein sequence ID" value="CTP83102.1"/>
    <property type="molecule type" value="Genomic_DNA"/>
</dbReference>
<dbReference type="Pfam" id="PF17782">
    <property type="entry name" value="WHD_DprA"/>
    <property type="match status" value="1"/>
</dbReference>
<dbReference type="AlphaFoldDB" id="A0A0K2ZE47"/>
<dbReference type="PANTHER" id="PTHR43022:SF1">
    <property type="entry name" value="PROTEIN SMF"/>
    <property type="match status" value="1"/>
</dbReference>
<dbReference type="Gene3D" id="1.10.10.10">
    <property type="entry name" value="Winged helix-like DNA-binding domain superfamily/Winged helix DNA-binding domain"/>
    <property type="match status" value="1"/>
</dbReference>
<proteinExistence type="inferred from homology"/>
<feature type="domain" description="DprA winged helix" evidence="3">
    <location>
        <begin position="329"/>
        <end position="380"/>
    </location>
</feature>
<dbReference type="InterPro" id="IPR003488">
    <property type="entry name" value="DprA"/>
</dbReference>
<dbReference type="NCBIfam" id="TIGR00732">
    <property type="entry name" value="dprA"/>
    <property type="match status" value="1"/>
</dbReference>
<dbReference type="Pfam" id="PF02481">
    <property type="entry name" value="DNA_processg_A"/>
    <property type="match status" value="1"/>
</dbReference>
<evidence type="ECO:0000313" key="4">
    <source>
        <dbReference type="EMBL" id="CTP83102.1"/>
    </source>
</evidence>
<dbReference type="InterPro" id="IPR041614">
    <property type="entry name" value="DprA_WH"/>
</dbReference>
<dbReference type="Proteomes" id="UP000046187">
    <property type="component" value="Unassembled WGS sequence"/>
</dbReference>
<gene>
    <name evidence="4" type="primary">DprA</name>
    <name evidence="4" type="ORF">XTALMG727_0520</name>
</gene>
<evidence type="ECO:0000259" key="2">
    <source>
        <dbReference type="Pfam" id="PF02481"/>
    </source>
</evidence>
<evidence type="ECO:0000313" key="5">
    <source>
        <dbReference type="Proteomes" id="UP000046187"/>
    </source>
</evidence>
<accession>A0A0K2ZE47</accession>